<gene>
    <name evidence="2" type="ORF">CBR_g29411</name>
</gene>
<dbReference type="EMBL" id="BFEA01000026">
    <property type="protein sequence ID" value="GBG62213.1"/>
    <property type="molecule type" value="Genomic_DNA"/>
</dbReference>
<protein>
    <recommendedName>
        <fullName evidence="1">Coenzyme Q-binding protein COQ10 START domain-containing protein</fullName>
    </recommendedName>
</protein>
<dbReference type="PANTHER" id="PTHR33824:SF7">
    <property type="entry name" value="POLYKETIDE CYCLASE_DEHYDRASE AND LIPID TRANSPORT SUPERFAMILY PROTEIN"/>
    <property type="match status" value="1"/>
</dbReference>
<name>A0A388JWQ8_CHABU</name>
<evidence type="ECO:0000313" key="2">
    <source>
        <dbReference type="EMBL" id="GBG62213.1"/>
    </source>
</evidence>
<dbReference type="Gene3D" id="3.30.530.20">
    <property type="match status" value="1"/>
</dbReference>
<dbReference type="SUPFAM" id="SSF55961">
    <property type="entry name" value="Bet v1-like"/>
    <property type="match status" value="1"/>
</dbReference>
<dbReference type="InterPro" id="IPR047137">
    <property type="entry name" value="ORF3"/>
</dbReference>
<dbReference type="Gramene" id="GBG62213">
    <property type="protein sequence ID" value="GBG62213"/>
    <property type="gene ID" value="CBR_g29411"/>
</dbReference>
<dbReference type="AlphaFoldDB" id="A0A388JWQ8"/>
<dbReference type="OrthoDB" id="47798at2759"/>
<dbReference type="InterPro" id="IPR005031">
    <property type="entry name" value="COQ10_START"/>
</dbReference>
<feature type="domain" description="Coenzyme Q-binding protein COQ10 START" evidence="1">
    <location>
        <begin position="208"/>
        <end position="308"/>
    </location>
</feature>
<evidence type="ECO:0000313" key="3">
    <source>
        <dbReference type="Proteomes" id="UP000265515"/>
    </source>
</evidence>
<accession>A0A388JWQ8</accession>
<dbReference type="PANTHER" id="PTHR33824">
    <property type="entry name" value="POLYKETIDE CYCLASE/DEHYDRASE AND LIPID TRANSPORT SUPERFAMILY PROTEIN"/>
    <property type="match status" value="1"/>
</dbReference>
<dbReference type="Proteomes" id="UP000265515">
    <property type="component" value="Unassembled WGS sequence"/>
</dbReference>
<sequence length="329" mass="36431">MDVVRAPTLRLHAFEGTVHPTRQDTCHMNIQSRPTSGSIHSRSAVASPHTLSAASSAGRRVAASRFFHPFNPVMGAADTTGVASAASMRNALMCCHPRQRARHQGFGRSAAYGVSSSALSIGRPAENPLTGRSGYRSRTDECSSCATGRWSSVCWATAARIWSRSRTRVRQPVGLRELSGTSMGRGEVANGARWSATWVENSASVKTSVPVTLAWDIWMDREKIPEFMPWISSVKVDKDRPGDTRWILNWSAFGQDLKFSWLARDLQPILHQKMHWRSVDGLPNRGILRFFPRGPSACDIELTIAYEVPQVLLPFAQVYSCLLYTSRCV</sequence>
<dbReference type="Pfam" id="PF03364">
    <property type="entry name" value="Polyketide_cyc"/>
    <property type="match status" value="1"/>
</dbReference>
<reference evidence="2 3" key="1">
    <citation type="journal article" date="2018" name="Cell">
        <title>The Chara Genome: Secondary Complexity and Implications for Plant Terrestrialization.</title>
        <authorList>
            <person name="Nishiyama T."/>
            <person name="Sakayama H."/>
            <person name="Vries J.D."/>
            <person name="Buschmann H."/>
            <person name="Saint-Marcoux D."/>
            <person name="Ullrich K.K."/>
            <person name="Haas F.B."/>
            <person name="Vanderstraeten L."/>
            <person name="Becker D."/>
            <person name="Lang D."/>
            <person name="Vosolsobe S."/>
            <person name="Rombauts S."/>
            <person name="Wilhelmsson P.K.I."/>
            <person name="Janitza P."/>
            <person name="Kern R."/>
            <person name="Heyl A."/>
            <person name="Rumpler F."/>
            <person name="Villalobos L.I.A.C."/>
            <person name="Clay J.M."/>
            <person name="Skokan R."/>
            <person name="Toyoda A."/>
            <person name="Suzuki Y."/>
            <person name="Kagoshima H."/>
            <person name="Schijlen E."/>
            <person name="Tajeshwar N."/>
            <person name="Catarino B."/>
            <person name="Hetherington A.J."/>
            <person name="Saltykova A."/>
            <person name="Bonnot C."/>
            <person name="Breuninger H."/>
            <person name="Symeonidi A."/>
            <person name="Radhakrishnan G.V."/>
            <person name="Van Nieuwerburgh F."/>
            <person name="Deforce D."/>
            <person name="Chang C."/>
            <person name="Karol K.G."/>
            <person name="Hedrich R."/>
            <person name="Ulvskov P."/>
            <person name="Glockner G."/>
            <person name="Delwiche C.F."/>
            <person name="Petrasek J."/>
            <person name="Van de Peer Y."/>
            <person name="Friml J."/>
            <person name="Beilby M."/>
            <person name="Dolan L."/>
            <person name="Kohara Y."/>
            <person name="Sugano S."/>
            <person name="Fujiyama A."/>
            <person name="Delaux P.-M."/>
            <person name="Quint M."/>
            <person name="TheiBen G."/>
            <person name="Hagemann M."/>
            <person name="Harholt J."/>
            <person name="Dunand C."/>
            <person name="Zachgo S."/>
            <person name="Langdale J."/>
            <person name="Maumus F."/>
            <person name="Straeten D.V.D."/>
            <person name="Gould S.B."/>
            <person name="Rensing S.A."/>
        </authorList>
    </citation>
    <scope>NUCLEOTIDE SEQUENCE [LARGE SCALE GENOMIC DNA]</scope>
    <source>
        <strain evidence="2 3">S276</strain>
    </source>
</reference>
<evidence type="ECO:0000259" key="1">
    <source>
        <dbReference type="Pfam" id="PF03364"/>
    </source>
</evidence>
<comment type="caution">
    <text evidence="2">The sequence shown here is derived from an EMBL/GenBank/DDBJ whole genome shotgun (WGS) entry which is preliminary data.</text>
</comment>
<organism evidence="2 3">
    <name type="scientific">Chara braunii</name>
    <name type="common">Braun's stonewort</name>
    <dbReference type="NCBI Taxonomy" id="69332"/>
    <lineage>
        <taxon>Eukaryota</taxon>
        <taxon>Viridiplantae</taxon>
        <taxon>Streptophyta</taxon>
        <taxon>Charophyceae</taxon>
        <taxon>Charales</taxon>
        <taxon>Characeae</taxon>
        <taxon>Chara</taxon>
    </lineage>
</organism>
<proteinExistence type="predicted"/>
<dbReference type="InterPro" id="IPR023393">
    <property type="entry name" value="START-like_dom_sf"/>
</dbReference>
<dbReference type="STRING" id="69332.A0A388JWQ8"/>
<keyword evidence="3" id="KW-1185">Reference proteome</keyword>